<accession>A0A7X2TG41</accession>
<dbReference type="GO" id="GO:0008832">
    <property type="term" value="F:dGTPase activity"/>
    <property type="evidence" value="ECO:0007669"/>
    <property type="project" value="TreeGrafter"/>
</dbReference>
<comment type="caution">
    <text evidence="2">The sequence shown here is derived from an EMBL/GenBank/DDBJ whole genome shotgun (WGS) entry which is preliminary data.</text>
</comment>
<feature type="domain" description="HD" evidence="1">
    <location>
        <begin position="65"/>
        <end position="175"/>
    </location>
</feature>
<dbReference type="PANTHER" id="PTHR11373:SF4">
    <property type="entry name" value="DEOXYNUCLEOSIDE TRIPHOSPHATE TRIPHOSPHOHYDROLASE SAMHD1"/>
    <property type="match status" value="1"/>
</dbReference>
<dbReference type="SMART" id="SM00471">
    <property type="entry name" value="HDc"/>
    <property type="match status" value="1"/>
</dbReference>
<dbReference type="PROSITE" id="PS51831">
    <property type="entry name" value="HD"/>
    <property type="match status" value="1"/>
</dbReference>
<reference evidence="2 3" key="1">
    <citation type="submission" date="2019-08" db="EMBL/GenBank/DDBJ databases">
        <title>In-depth cultivation of the pig gut microbiome towards novel bacterial diversity and tailored functional studies.</title>
        <authorList>
            <person name="Wylensek D."/>
            <person name="Hitch T.C.A."/>
            <person name="Clavel T."/>
        </authorList>
    </citation>
    <scope>NUCLEOTIDE SEQUENCE [LARGE SCALE GENOMIC DNA]</scope>
    <source>
        <strain evidence="2 3">Oil+RF-744-GAM-WT-6</strain>
    </source>
</reference>
<gene>
    <name evidence="2" type="ORF">FYJ51_11160</name>
</gene>
<dbReference type="InterPro" id="IPR050135">
    <property type="entry name" value="dGTPase-like"/>
</dbReference>
<proteinExistence type="predicted"/>
<dbReference type="CDD" id="cd00077">
    <property type="entry name" value="HDc"/>
    <property type="match status" value="1"/>
</dbReference>
<dbReference type="Proteomes" id="UP000461880">
    <property type="component" value="Unassembled WGS sequence"/>
</dbReference>
<dbReference type="Pfam" id="PF19276">
    <property type="entry name" value="HD_assoc_2"/>
    <property type="match status" value="1"/>
</dbReference>
<dbReference type="SUPFAM" id="SSF109604">
    <property type="entry name" value="HD-domain/PDEase-like"/>
    <property type="match status" value="1"/>
</dbReference>
<keyword evidence="3" id="KW-1185">Reference proteome</keyword>
<name>A0A7X2TG41_9FIRM</name>
<dbReference type="InterPro" id="IPR003607">
    <property type="entry name" value="HD/PDEase_dom"/>
</dbReference>
<sequence length="405" mass="46898">MFEKTDEVKVLRDPIHGYIHVDYQVVWQCINSAWFQRMRRIRQLGGAFMVYHTADHTRFGHSLGVYELVRRMVTEVPDISKALNEREKVTVMLAGLLHDIGHGPYSHAFERISGENHELYSCRVVEEDPEISGILEHAAAGLSKDVADVIRHQSSNPLLPQMVSAQLDADRMDYLLRDAYFTGTKYGEFDLERLLRILRVADDRIVVKESGTYAVENYIMARYHMYWQVYYHPTARSYENMLDSLFRRMRDLHAQGKMPKTIPQLDTLISGKKLSLEEYFSLDEYSCAYAFEKLTKARDPILSDLSKRLLNRGLFDFMEASPSNIRKVRAKEKALGYDPRYYLCKDEVGQRPYVPYAGDAGNAIWVRMHGGEILELSRASNIVYSLVHGPQRSDDRIYFPKELGF</sequence>
<evidence type="ECO:0000313" key="2">
    <source>
        <dbReference type="EMBL" id="MSS59449.1"/>
    </source>
</evidence>
<evidence type="ECO:0000313" key="3">
    <source>
        <dbReference type="Proteomes" id="UP000461880"/>
    </source>
</evidence>
<dbReference type="Pfam" id="PF01966">
    <property type="entry name" value="HD"/>
    <property type="match status" value="1"/>
</dbReference>
<evidence type="ECO:0000259" key="1">
    <source>
        <dbReference type="PROSITE" id="PS51831"/>
    </source>
</evidence>
<dbReference type="AlphaFoldDB" id="A0A7X2TG41"/>
<dbReference type="PANTHER" id="PTHR11373">
    <property type="entry name" value="DEOXYNUCLEOSIDE TRIPHOSPHATE TRIPHOSPHOHYDROLASE"/>
    <property type="match status" value="1"/>
</dbReference>
<dbReference type="GO" id="GO:0006203">
    <property type="term" value="P:dGTP catabolic process"/>
    <property type="evidence" value="ECO:0007669"/>
    <property type="project" value="TreeGrafter"/>
</dbReference>
<dbReference type="RefSeq" id="WP_105304752.1">
    <property type="nucleotide sequence ID" value="NZ_JAQXPC010000073.1"/>
</dbReference>
<dbReference type="InterPro" id="IPR006674">
    <property type="entry name" value="HD_domain"/>
</dbReference>
<protein>
    <submittedName>
        <fullName evidence="2">HD domain-containing protein</fullName>
    </submittedName>
</protein>
<dbReference type="EMBL" id="VUMN01000032">
    <property type="protein sequence ID" value="MSS59449.1"/>
    <property type="molecule type" value="Genomic_DNA"/>
</dbReference>
<dbReference type="InterPro" id="IPR045509">
    <property type="entry name" value="HD_assoc_2"/>
</dbReference>
<dbReference type="Gene3D" id="1.10.3210.10">
    <property type="entry name" value="Hypothetical protein af1432"/>
    <property type="match status" value="1"/>
</dbReference>
<organism evidence="2 3">
    <name type="scientific">Stecheria intestinalis</name>
    <dbReference type="NCBI Taxonomy" id="2606630"/>
    <lineage>
        <taxon>Bacteria</taxon>
        <taxon>Bacillati</taxon>
        <taxon>Bacillota</taxon>
        <taxon>Erysipelotrichia</taxon>
        <taxon>Erysipelotrichales</taxon>
        <taxon>Erysipelotrichaceae</taxon>
        <taxon>Stecheria</taxon>
    </lineage>
</organism>